<evidence type="ECO:0000256" key="1">
    <source>
        <dbReference type="SAM" id="MobiDB-lite"/>
    </source>
</evidence>
<accession>A0AAV2KDL0</accession>
<protein>
    <submittedName>
        <fullName evidence="2">Uncharacterized protein</fullName>
    </submittedName>
</protein>
<feature type="compositionally biased region" description="Basic and acidic residues" evidence="1">
    <location>
        <begin position="15"/>
        <end position="26"/>
    </location>
</feature>
<dbReference type="AlphaFoldDB" id="A0AAV2KDL0"/>
<gene>
    <name evidence="2" type="ORF">KC01_LOCUS17920</name>
</gene>
<feature type="region of interest" description="Disordered" evidence="1">
    <location>
        <begin position="13"/>
        <end position="37"/>
    </location>
</feature>
<evidence type="ECO:0000313" key="3">
    <source>
        <dbReference type="Proteomes" id="UP001497482"/>
    </source>
</evidence>
<organism evidence="2 3">
    <name type="scientific">Knipowitschia caucasica</name>
    <name type="common">Caucasian dwarf goby</name>
    <name type="synonym">Pomatoschistus caucasicus</name>
    <dbReference type="NCBI Taxonomy" id="637954"/>
    <lineage>
        <taxon>Eukaryota</taxon>
        <taxon>Metazoa</taxon>
        <taxon>Chordata</taxon>
        <taxon>Craniata</taxon>
        <taxon>Vertebrata</taxon>
        <taxon>Euteleostomi</taxon>
        <taxon>Actinopterygii</taxon>
        <taxon>Neopterygii</taxon>
        <taxon>Teleostei</taxon>
        <taxon>Neoteleostei</taxon>
        <taxon>Acanthomorphata</taxon>
        <taxon>Gobiaria</taxon>
        <taxon>Gobiiformes</taxon>
        <taxon>Gobioidei</taxon>
        <taxon>Gobiidae</taxon>
        <taxon>Gobiinae</taxon>
        <taxon>Knipowitschia</taxon>
    </lineage>
</organism>
<dbReference type="Proteomes" id="UP001497482">
    <property type="component" value="Chromosome 18"/>
</dbReference>
<dbReference type="EMBL" id="OZ035840">
    <property type="protein sequence ID" value="CAL1588043.1"/>
    <property type="molecule type" value="Genomic_DNA"/>
</dbReference>
<sequence>MANNILEAGVCLPARDSDSGGRHKNELAPPESPTHHFANSINHVKETLMNWRYEEEHWELWMASADLVKVVLRRQVKQTGWEEGSEGQLEEYGTALLDLATAVRSSRMEWRWQEVED</sequence>
<proteinExistence type="predicted"/>
<keyword evidence="3" id="KW-1185">Reference proteome</keyword>
<name>A0AAV2KDL0_KNICA</name>
<evidence type="ECO:0000313" key="2">
    <source>
        <dbReference type="EMBL" id="CAL1588043.1"/>
    </source>
</evidence>
<reference evidence="2 3" key="1">
    <citation type="submission" date="2024-04" db="EMBL/GenBank/DDBJ databases">
        <authorList>
            <person name="Waldvogel A.-M."/>
            <person name="Schoenle A."/>
        </authorList>
    </citation>
    <scope>NUCLEOTIDE SEQUENCE [LARGE SCALE GENOMIC DNA]</scope>
</reference>